<dbReference type="AlphaFoldDB" id="A0A4C1UP13"/>
<organism evidence="2 3">
    <name type="scientific">Eumeta variegata</name>
    <name type="common">Bagworm moth</name>
    <name type="synonym">Eumeta japonica</name>
    <dbReference type="NCBI Taxonomy" id="151549"/>
    <lineage>
        <taxon>Eukaryota</taxon>
        <taxon>Metazoa</taxon>
        <taxon>Ecdysozoa</taxon>
        <taxon>Arthropoda</taxon>
        <taxon>Hexapoda</taxon>
        <taxon>Insecta</taxon>
        <taxon>Pterygota</taxon>
        <taxon>Neoptera</taxon>
        <taxon>Endopterygota</taxon>
        <taxon>Lepidoptera</taxon>
        <taxon>Glossata</taxon>
        <taxon>Ditrysia</taxon>
        <taxon>Tineoidea</taxon>
        <taxon>Psychidae</taxon>
        <taxon>Oiketicinae</taxon>
        <taxon>Eumeta</taxon>
    </lineage>
</organism>
<keyword evidence="3" id="KW-1185">Reference proteome</keyword>
<feature type="region of interest" description="Disordered" evidence="1">
    <location>
        <begin position="313"/>
        <end position="336"/>
    </location>
</feature>
<dbReference type="Proteomes" id="UP000299102">
    <property type="component" value="Unassembled WGS sequence"/>
</dbReference>
<comment type="caution">
    <text evidence="2">The sequence shown here is derived from an EMBL/GenBank/DDBJ whole genome shotgun (WGS) entry which is preliminary data.</text>
</comment>
<gene>
    <name evidence="2" type="ORF">EVAR_94190_1</name>
</gene>
<sequence length="336" mass="37753">MLDMGRSHGAPAWRSAITQLSRARCRREYKRIVVDDRRRRQTGCRTELRTINETRAKLISNPPPACWAEGGGGGRRAAGGGRVAAPRNHVQPAAGLSNVEGTKSKRGDLLAKIKGTIRSRFTCATEGARRRRRHRVGGRLVTTLKVGCERTRKVNRLERCLYISTSWVDASVDSISPRIRFTTCGQCSPRKPLRSRHSKGGKQINMHFLGRLSVMPRRQESIEKYERRSKPPAVSQGGRECAYEIKNRQSAARSRVTDVPYNKDWFFSHKKKSVKTNINFFEKFMFVSYEKRTHAPSAVSGVTTNCATQAVHLSPARSGAPHKKYPSRRAPAGRES</sequence>
<evidence type="ECO:0000313" key="2">
    <source>
        <dbReference type="EMBL" id="GBP27787.1"/>
    </source>
</evidence>
<protein>
    <submittedName>
        <fullName evidence="2">Uncharacterized protein</fullName>
    </submittedName>
</protein>
<name>A0A4C1UP13_EUMVA</name>
<dbReference type="EMBL" id="BGZK01000199">
    <property type="protein sequence ID" value="GBP27787.1"/>
    <property type="molecule type" value="Genomic_DNA"/>
</dbReference>
<evidence type="ECO:0000313" key="3">
    <source>
        <dbReference type="Proteomes" id="UP000299102"/>
    </source>
</evidence>
<accession>A0A4C1UP13</accession>
<evidence type="ECO:0000256" key="1">
    <source>
        <dbReference type="SAM" id="MobiDB-lite"/>
    </source>
</evidence>
<proteinExistence type="predicted"/>
<reference evidence="2 3" key="1">
    <citation type="journal article" date="2019" name="Commun. Biol.">
        <title>The bagworm genome reveals a unique fibroin gene that provides high tensile strength.</title>
        <authorList>
            <person name="Kono N."/>
            <person name="Nakamura H."/>
            <person name="Ohtoshi R."/>
            <person name="Tomita M."/>
            <person name="Numata K."/>
            <person name="Arakawa K."/>
        </authorList>
    </citation>
    <scope>NUCLEOTIDE SEQUENCE [LARGE SCALE GENOMIC DNA]</scope>
</reference>